<reference evidence="1" key="1">
    <citation type="submission" date="2020-03" db="EMBL/GenBank/DDBJ databases">
        <title>The deep terrestrial virosphere.</title>
        <authorList>
            <person name="Holmfeldt K."/>
            <person name="Nilsson E."/>
            <person name="Simone D."/>
            <person name="Lopez-Fernandez M."/>
            <person name="Wu X."/>
            <person name="de Brujin I."/>
            <person name="Lundin D."/>
            <person name="Andersson A."/>
            <person name="Bertilsson S."/>
            <person name="Dopson M."/>
        </authorList>
    </citation>
    <scope>NUCLEOTIDE SEQUENCE</scope>
    <source>
        <strain evidence="1">TM448B00709</strain>
    </source>
</reference>
<organism evidence="1">
    <name type="scientific">viral metagenome</name>
    <dbReference type="NCBI Taxonomy" id="1070528"/>
    <lineage>
        <taxon>unclassified sequences</taxon>
        <taxon>metagenomes</taxon>
        <taxon>organismal metagenomes</taxon>
    </lineage>
</organism>
<evidence type="ECO:0000313" key="1">
    <source>
        <dbReference type="EMBL" id="QJH96364.1"/>
    </source>
</evidence>
<accession>A0A6M3XET0</accession>
<dbReference type="AlphaFoldDB" id="A0A6M3XET0"/>
<proteinExistence type="predicted"/>
<dbReference type="EMBL" id="MT144648">
    <property type="protein sequence ID" value="QJH96364.1"/>
    <property type="molecule type" value="Genomic_DNA"/>
</dbReference>
<protein>
    <submittedName>
        <fullName evidence="1">Putative tail protein</fullName>
    </submittedName>
</protein>
<name>A0A6M3XET0_9ZZZZ</name>
<gene>
    <name evidence="1" type="ORF">TM448B00709_0022</name>
</gene>
<sequence length="613" mass="64401">MANAVVGALRVTLGLDSAAFENGLTGAQKKMQGVGNSLRGIATTMAGVGAAIGAALGGAFAVVNEITGNLVEMGREAETAGVAFEEFQKLKYVAEQAGVSIEALTDGMKEMQLRADEFATTGGGSAAEAFQRIGLTGAQLTEALKNPAAMFDDIIARISKLDTAAQIRVADEIFGGTGGEQFVRLLDMGAEGIAQLKAEFVANGGLIPEEQLKKAEAFRQSMDKIKASLSGLAINALVDSGLLEWFSAAIPKVIAFGRAVVDYLGPKLMPIFDALVGVIRSVAEVVTSIFGDNGSASTGVLTFGEIIKRIFEASLTLIQGALEVIADLLSAFGALLRGDYSAMWGHLGDAVAAVVAGIGRAFAALFPEVVNWVRQTYEGVRQWLLERFTALVRSVIEKIQSVGQAFYDLYDKVVGNSYIPDMVIAIGDWIGRLDDVMVNPVRDATAEAADAFSGLSSDVESSLEGIIQSIGSKDWKGALGGIFDLLGEKGSGGWSKFGNLGSSLLKFLPGFARGGSFNVGGSGTVDSKLVAFRATPGERVDISTPRQQRQQGGGGIAQIVPSPYFDVQVLRTAQPAIAEAERRSNAWAAANIPGLTQNQIAARQRYSTGRVIR</sequence>